<keyword evidence="5 7" id="KW-1133">Transmembrane helix</keyword>
<feature type="transmembrane region" description="Helical" evidence="7">
    <location>
        <begin position="353"/>
        <end position="371"/>
    </location>
</feature>
<dbReference type="CDD" id="cd06173">
    <property type="entry name" value="MFS_MefA_like"/>
    <property type="match status" value="1"/>
</dbReference>
<protein>
    <submittedName>
        <fullName evidence="9">MFS transporter</fullName>
    </submittedName>
</protein>
<feature type="transmembrane region" description="Helical" evidence="7">
    <location>
        <begin position="205"/>
        <end position="226"/>
    </location>
</feature>
<feature type="transmembrane region" description="Helical" evidence="7">
    <location>
        <begin position="296"/>
        <end position="315"/>
    </location>
</feature>
<feature type="transmembrane region" description="Helical" evidence="7">
    <location>
        <begin position="116"/>
        <end position="136"/>
    </location>
</feature>
<evidence type="ECO:0000256" key="7">
    <source>
        <dbReference type="SAM" id="Phobius"/>
    </source>
</evidence>
<name>A0AA90NZ74_9BACI</name>
<dbReference type="PROSITE" id="PS50850">
    <property type="entry name" value="MFS"/>
    <property type="match status" value="1"/>
</dbReference>
<dbReference type="InterPro" id="IPR036259">
    <property type="entry name" value="MFS_trans_sf"/>
</dbReference>
<keyword evidence="6 7" id="KW-0472">Membrane</keyword>
<keyword evidence="4 7" id="KW-0812">Transmembrane</keyword>
<dbReference type="GO" id="GO:0005886">
    <property type="term" value="C:plasma membrane"/>
    <property type="evidence" value="ECO:0007669"/>
    <property type="project" value="UniProtKB-SubCell"/>
</dbReference>
<evidence type="ECO:0000259" key="8">
    <source>
        <dbReference type="PROSITE" id="PS50850"/>
    </source>
</evidence>
<feature type="transmembrane region" description="Helical" evidence="7">
    <location>
        <begin position="179"/>
        <end position="199"/>
    </location>
</feature>
<evidence type="ECO:0000256" key="6">
    <source>
        <dbReference type="ARBA" id="ARBA00023136"/>
    </source>
</evidence>
<comment type="caution">
    <text evidence="9">The sequence shown here is derived from an EMBL/GenBank/DDBJ whole genome shotgun (WGS) entry which is preliminary data.</text>
</comment>
<feature type="transmembrane region" description="Helical" evidence="7">
    <location>
        <begin position="383"/>
        <end position="404"/>
    </location>
</feature>
<organism evidence="9 10">
    <name type="scientific">Peribacillus simplex</name>
    <dbReference type="NCBI Taxonomy" id="1478"/>
    <lineage>
        <taxon>Bacteria</taxon>
        <taxon>Bacillati</taxon>
        <taxon>Bacillota</taxon>
        <taxon>Bacilli</taxon>
        <taxon>Bacillales</taxon>
        <taxon>Bacillaceae</taxon>
        <taxon>Peribacillus</taxon>
    </lineage>
</organism>
<evidence type="ECO:0000256" key="3">
    <source>
        <dbReference type="ARBA" id="ARBA00022475"/>
    </source>
</evidence>
<evidence type="ECO:0000256" key="4">
    <source>
        <dbReference type="ARBA" id="ARBA00022692"/>
    </source>
</evidence>
<dbReference type="EMBL" id="JAUUTP010000010">
    <property type="protein sequence ID" value="MDP1419030.1"/>
    <property type="molecule type" value="Genomic_DNA"/>
</dbReference>
<dbReference type="Proteomes" id="UP001178277">
    <property type="component" value="Unassembled WGS sequence"/>
</dbReference>
<dbReference type="InterPro" id="IPR011701">
    <property type="entry name" value="MFS"/>
</dbReference>
<dbReference type="Pfam" id="PF07690">
    <property type="entry name" value="MFS_1"/>
    <property type="match status" value="1"/>
</dbReference>
<accession>A0AA90NZ74</accession>
<dbReference type="PANTHER" id="PTHR43266:SF8">
    <property type="entry name" value="MACROLIDE-EFFLUX PROTEIN"/>
    <property type="match status" value="1"/>
</dbReference>
<feature type="transmembrane region" description="Helical" evidence="7">
    <location>
        <begin position="49"/>
        <end position="71"/>
    </location>
</feature>
<evidence type="ECO:0000256" key="1">
    <source>
        <dbReference type="ARBA" id="ARBA00004651"/>
    </source>
</evidence>
<evidence type="ECO:0000313" key="10">
    <source>
        <dbReference type="Proteomes" id="UP001178277"/>
    </source>
</evidence>
<dbReference type="InterPro" id="IPR020846">
    <property type="entry name" value="MFS_dom"/>
</dbReference>
<evidence type="ECO:0000256" key="5">
    <source>
        <dbReference type="ARBA" id="ARBA00022989"/>
    </source>
</evidence>
<proteinExistence type="predicted"/>
<sequence length="445" mass="49132">MFHPLGILCSVKFVLYCLLSRYLTGGFYMGKNTTVAFSNKEPNIFKNRVFRAIIFSGLFLQIGIWVRNFAVLLFVMEKTNGDAFAISMISVAEFAPIFIFSFIGGTFADRWSPKKTMVWCDILSAISVFAVLISLIFGSWKMVFFATLISAILSQFSQPSGMKLFKMHLPESQIQTGMSVYQTVFAVFMVLGPILGTFAFQSFGINISIAITGLAFLLSAGALAFLPKDRKLNEETAKTTLWQEMKSGVSYVLRKKELSLLGLCFLAAGLGLGFIQPLSIFLVTEQLELPKENLQWLFMVNGFGMILGGAGVMIFAKKVAPQRLLAFGMLVNAIGLAVMGLSTNLWITLTAEFFNGLMLPCIQIGINTLILQRTEGEFIGRVNGILSPLFTGSMVLTMSAAGVLKEQFSLVTIFETAAFFFILGMFFILPLYNQKAEAKPLEIQS</sequence>
<dbReference type="AlphaFoldDB" id="A0AA90NZ74"/>
<comment type="subcellular location">
    <subcellularLocation>
        <location evidence="1">Cell membrane</location>
        <topology evidence="1">Multi-pass membrane protein</topology>
    </subcellularLocation>
</comment>
<keyword evidence="3" id="KW-1003">Cell membrane</keyword>
<feature type="transmembrane region" description="Helical" evidence="7">
    <location>
        <begin position="324"/>
        <end position="347"/>
    </location>
</feature>
<dbReference type="Gene3D" id="1.20.1250.20">
    <property type="entry name" value="MFS general substrate transporter like domains"/>
    <property type="match status" value="2"/>
</dbReference>
<feature type="domain" description="Major facilitator superfamily (MFS) profile" evidence="8">
    <location>
        <begin position="49"/>
        <end position="436"/>
    </location>
</feature>
<feature type="transmembrane region" description="Helical" evidence="7">
    <location>
        <begin position="83"/>
        <end position="104"/>
    </location>
</feature>
<feature type="transmembrane region" description="Helical" evidence="7">
    <location>
        <begin position="410"/>
        <end position="432"/>
    </location>
</feature>
<evidence type="ECO:0000313" key="9">
    <source>
        <dbReference type="EMBL" id="MDP1419030.1"/>
    </source>
</evidence>
<dbReference type="PANTHER" id="PTHR43266">
    <property type="entry name" value="MACROLIDE-EFFLUX PROTEIN"/>
    <property type="match status" value="1"/>
</dbReference>
<reference evidence="9" key="1">
    <citation type="submission" date="2023-07" db="EMBL/GenBank/DDBJ databases">
        <title>Murine gut Bacillus species.</title>
        <authorList>
            <person name="Gutman E."/>
            <person name="Hashuel R."/>
            <person name="Litvak Y."/>
        </authorList>
    </citation>
    <scope>NUCLEOTIDE SEQUENCE</scope>
    <source>
        <strain evidence="9">RU283</strain>
    </source>
</reference>
<gene>
    <name evidence="9" type="ORF">Q8G35_11450</name>
</gene>
<evidence type="ECO:0000256" key="2">
    <source>
        <dbReference type="ARBA" id="ARBA00022448"/>
    </source>
</evidence>
<dbReference type="SUPFAM" id="SSF103473">
    <property type="entry name" value="MFS general substrate transporter"/>
    <property type="match status" value="1"/>
</dbReference>
<feature type="transmembrane region" description="Helical" evidence="7">
    <location>
        <begin position="260"/>
        <end position="284"/>
    </location>
</feature>
<dbReference type="GO" id="GO:0022857">
    <property type="term" value="F:transmembrane transporter activity"/>
    <property type="evidence" value="ECO:0007669"/>
    <property type="project" value="InterPro"/>
</dbReference>
<keyword evidence="2" id="KW-0813">Transport</keyword>